<dbReference type="EMBL" id="JBHTCR010000002">
    <property type="protein sequence ID" value="MFC7345978.1"/>
    <property type="molecule type" value="Genomic_DNA"/>
</dbReference>
<proteinExistence type="predicted"/>
<dbReference type="Pfam" id="PF20459">
    <property type="entry name" value="DUF6712"/>
    <property type="match status" value="2"/>
</dbReference>
<protein>
    <submittedName>
        <fullName evidence="1">DUF6712 family protein</fullName>
    </submittedName>
</protein>
<dbReference type="Proteomes" id="UP001596550">
    <property type="component" value="Unassembled WGS sequence"/>
</dbReference>
<dbReference type="RefSeq" id="WP_378174402.1">
    <property type="nucleotide sequence ID" value="NZ_JBHTCR010000002.1"/>
</dbReference>
<accession>A0ABW2LTT6</accession>
<evidence type="ECO:0000313" key="1">
    <source>
        <dbReference type="EMBL" id="MFC7345978.1"/>
    </source>
</evidence>
<evidence type="ECO:0000313" key="2">
    <source>
        <dbReference type="Proteomes" id="UP001596550"/>
    </source>
</evidence>
<dbReference type="InterPro" id="IPR046558">
    <property type="entry name" value="DUF6712"/>
</dbReference>
<reference evidence="2" key="1">
    <citation type="journal article" date="2019" name="Int. J. Syst. Evol. Microbiol.">
        <title>The Global Catalogue of Microorganisms (GCM) 10K type strain sequencing project: providing services to taxonomists for standard genome sequencing and annotation.</title>
        <authorList>
            <consortium name="The Broad Institute Genomics Platform"/>
            <consortium name="The Broad Institute Genome Sequencing Center for Infectious Disease"/>
            <person name="Wu L."/>
            <person name="Ma J."/>
        </authorList>
    </citation>
    <scope>NUCLEOTIDE SEQUENCE [LARGE SCALE GENOMIC DNA]</scope>
    <source>
        <strain evidence="2">CCUG 54781</strain>
    </source>
</reference>
<gene>
    <name evidence="1" type="ORF">ACFQO9_04505</name>
</gene>
<name>A0ABW2LTT6_9FLAO</name>
<organism evidence="1 2">
    <name type="scientific">Chryseobacterium zhengzhouense</name>
    <dbReference type="NCBI Taxonomy" id="1636086"/>
    <lineage>
        <taxon>Bacteria</taxon>
        <taxon>Pseudomonadati</taxon>
        <taxon>Bacteroidota</taxon>
        <taxon>Flavobacteriia</taxon>
        <taxon>Flavobacteriales</taxon>
        <taxon>Weeksellaceae</taxon>
        <taxon>Chryseobacterium group</taxon>
        <taxon>Chryseobacterium</taxon>
    </lineage>
</organism>
<comment type="caution">
    <text evidence="1">The sequence shown here is derived from an EMBL/GenBank/DDBJ whole genome shotgun (WGS) entry which is preliminary data.</text>
</comment>
<sequence>MEILFDKNRDDASELLDLLGFVDKDIQISHVWQNIRTASRKIRKIIGEANYDIAVEKYEEEDFDDEFCTMVRYAIAMDTFRHHAPMTDLAFTSQGRSFRNDDHNRVPWEWQIDKSDESLEKAYYDAVNELITFIVENEMEQSEYMQQFTGLFVSSLDEFQKYVNINDSYLLYLKLGPSMKLFEQREIISRVGSKLNEFKENKNAYVFTLIQNCAVYFAMADGVKKLSVQLFPEGAMKGEKKNKKAASGYDIEASALFYKTELERLLLDLESEVKKLNAVPVQSRPLKFEENDGFVTL</sequence>
<keyword evidence="2" id="KW-1185">Reference proteome</keyword>